<dbReference type="InterPro" id="IPR025714">
    <property type="entry name" value="Methyltranfer_dom"/>
</dbReference>
<dbReference type="CDD" id="cd02440">
    <property type="entry name" value="AdoMet_MTases"/>
    <property type="match status" value="1"/>
</dbReference>
<dbReference type="PANTHER" id="PTHR43591">
    <property type="entry name" value="METHYLTRANSFERASE"/>
    <property type="match status" value="1"/>
</dbReference>
<dbReference type="GO" id="GO:0032259">
    <property type="term" value="P:methylation"/>
    <property type="evidence" value="ECO:0007669"/>
    <property type="project" value="UniProtKB-KW"/>
</dbReference>
<keyword evidence="2" id="KW-0489">Methyltransferase</keyword>
<feature type="domain" description="Methyltransferase" evidence="1">
    <location>
        <begin position="34"/>
        <end position="151"/>
    </location>
</feature>
<dbReference type="Proteomes" id="UP000756703">
    <property type="component" value="Unassembled WGS sequence"/>
</dbReference>
<protein>
    <submittedName>
        <fullName evidence="2">Methyltransferase domain-containing protein</fullName>
    </submittedName>
</protein>
<proteinExistence type="predicted"/>
<evidence type="ECO:0000259" key="1">
    <source>
        <dbReference type="Pfam" id="PF13847"/>
    </source>
</evidence>
<dbReference type="Pfam" id="PF13847">
    <property type="entry name" value="Methyltransf_31"/>
    <property type="match status" value="1"/>
</dbReference>
<organism evidence="2 3">
    <name type="scientific">Candidatus Sungiibacteriota bacterium</name>
    <dbReference type="NCBI Taxonomy" id="2750080"/>
    <lineage>
        <taxon>Bacteria</taxon>
        <taxon>Candidatus Sungiibacteriota</taxon>
    </lineage>
</organism>
<keyword evidence="2" id="KW-0808">Transferase</keyword>
<name>A0A932YXP3_9BACT</name>
<accession>A0A932YXP3</accession>
<dbReference type="SUPFAM" id="SSF53335">
    <property type="entry name" value="S-adenosyl-L-methionine-dependent methyltransferases"/>
    <property type="match status" value="1"/>
</dbReference>
<dbReference type="InterPro" id="IPR029063">
    <property type="entry name" value="SAM-dependent_MTases_sf"/>
</dbReference>
<dbReference type="AlphaFoldDB" id="A0A932YXP3"/>
<dbReference type="GO" id="GO:0008168">
    <property type="term" value="F:methyltransferase activity"/>
    <property type="evidence" value="ECO:0007669"/>
    <property type="project" value="UniProtKB-KW"/>
</dbReference>
<dbReference type="Gene3D" id="3.40.50.150">
    <property type="entry name" value="Vaccinia Virus protein VP39"/>
    <property type="match status" value="1"/>
</dbReference>
<dbReference type="EMBL" id="JACQMI010000013">
    <property type="protein sequence ID" value="MBI4132769.1"/>
    <property type="molecule type" value="Genomic_DNA"/>
</dbReference>
<reference evidence="2" key="1">
    <citation type="submission" date="2020-07" db="EMBL/GenBank/DDBJ databases">
        <title>Huge and variable diversity of episymbiotic CPR bacteria and DPANN archaea in groundwater ecosystems.</title>
        <authorList>
            <person name="He C.Y."/>
            <person name="Keren R."/>
            <person name="Whittaker M."/>
            <person name="Farag I.F."/>
            <person name="Doudna J."/>
            <person name="Cate J.H.D."/>
            <person name="Banfield J.F."/>
        </authorList>
    </citation>
    <scope>NUCLEOTIDE SEQUENCE</scope>
    <source>
        <strain evidence="2">NC_groundwater_1225_Ag_S-0.1um_56_177</strain>
    </source>
</reference>
<dbReference type="PANTHER" id="PTHR43591:SF24">
    <property type="entry name" value="2-METHOXY-6-POLYPRENYL-1,4-BENZOQUINOL METHYLASE, MITOCHONDRIAL"/>
    <property type="match status" value="1"/>
</dbReference>
<gene>
    <name evidence="2" type="ORF">HY473_01560</name>
</gene>
<sequence length="194" mass="21117">MTETAPEVNAAPAASPAAESFLHPERMMNRFDIRPGMIVADFGTGSGHFALAAARRVGERGKVYAIDIQKNVLSLIKSKAALEHLLQVEPIWADLELPQGSRLHEGSVDFVIISNILFQVTSKPAVLAEARRILKKGGTMAVLEWDATPFPAGPPQNLRMPKADVRRLAETLGFHTAGEFDAGSHHYGLLFTRP</sequence>
<evidence type="ECO:0000313" key="2">
    <source>
        <dbReference type="EMBL" id="MBI4132769.1"/>
    </source>
</evidence>
<evidence type="ECO:0000313" key="3">
    <source>
        <dbReference type="Proteomes" id="UP000756703"/>
    </source>
</evidence>
<comment type="caution">
    <text evidence="2">The sequence shown here is derived from an EMBL/GenBank/DDBJ whole genome shotgun (WGS) entry which is preliminary data.</text>
</comment>